<dbReference type="Pfam" id="PF00196">
    <property type="entry name" value="GerE"/>
    <property type="match status" value="1"/>
</dbReference>
<keyword evidence="1" id="KW-0805">Transcription regulation</keyword>
<evidence type="ECO:0000313" key="7">
    <source>
        <dbReference type="Proteomes" id="UP001284601"/>
    </source>
</evidence>
<proteinExistence type="predicted"/>
<evidence type="ECO:0000256" key="2">
    <source>
        <dbReference type="ARBA" id="ARBA00023125"/>
    </source>
</evidence>
<keyword evidence="7" id="KW-1185">Reference proteome</keyword>
<accession>A0ABU4HR14</accession>
<comment type="caution">
    <text evidence="6">The sequence shown here is derived from an EMBL/GenBank/DDBJ whole genome shotgun (WGS) entry which is preliminary data.</text>
</comment>
<keyword evidence="3" id="KW-0804">Transcription</keyword>
<dbReference type="Gene3D" id="1.10.10.10">
    <property type="entry name" value="Winged helix-like DNA-binding domain superfamily/Winged helix DNA-binding domain"/>
    <property type="match status" value="1"/>
</dbReference>
<feature type="domain" description="HTH luxR-type" evidence="5">
    <location>
        <begin position="455"/>
        <end position="513"/>
    </location>
</feature>
<evidence type="ECO:0000256" key="1">
    <source>
        <dbReference type="ARBA" id="ARBA00023015"/>
    </source>
</evidence>
<dbReference type="RefSeq" id="WP_318598059.1">
    <property type="nucleotide sequence ID" value="NZ_JAWSTH010000039.1"/>
</dbReference>
<organism evidence="6 7">
    <name type="scientific">Conexibacter stalactiti</name>
    <dbReference type="NCBI Taxonomy" id="1940611"/>
    <lineage>
        <taxon>Bacteria</taxon>
        <taxon>Bacillati</taxon>
        <taxon>Actinomycetota</taxon>
        <taxon>Thermoleophilia</taxon>
        <taxon>Solirubrobacterales</taxon>
        <taxon>Conexibacteraceae</taxon>
        <taxon>Conexibacter</taxon>
    </lineage>
</organism>
<dbReference type="PANTHER" id="PTHR44688:SF16">
    <property type="entry name" value="DNA-BINDING TRANSCRIPTIONAL ACTIVATOR DEVR_DOSR"/>
    <property type="match status" value="1"/>
</dbReference>
<dbReference type="PANTHER" id="PTHR44688">
    <property type="entry name" value="DNA-BINDING TRANSCRIPTIONAL ACTIVATOR DEVR_DOSR"/>
    <property type="match status" value="1"/>
</dbReference>
<dbReference type="EMBL" id="JAWSTH010000039">
    <property type="protein sequence ID" value="MDW5595721.1"/>
    <property type="molecule type" value="Genomic_DNA"/>
</dbReference>
<dbReference type="InterPro" id="IPR016032">
    <property type="entry name" value="Sig_transdc_resp-reg_C-effctor"/>
</dbReference>
<dbReference type="PROSITE" id="PS50043">
    <property type="entry name" value="HTH_LUXR_2"/>
    <property type="match status" value="1"/>
</dbReference>
<reference evidence="7" key="1">
    <citation type="submission" date="2023-07" db="EMBL/GenBank/DDBJ databases">
        <title>Conexibacter stalactiti sp. nov., isolated from stalactites in a lava cave and emended description of the genus Conexibacter.</title>
        <authorList>
            <person name="Lee S.D."/>
        </authorList>
    </citation>
    <scope>NUCLEOTIDE SEQUENCE [LARGE SCALE GENOMIC DNA]</scope>
    <source>
        <strain evidence="7">KCTC 39840</strain>
    </source>
</reference>
<evidence type="ECO:0000256" key="3">
    <source>
        <dbReference type="ARBA" id="ARBA00023163"/>
    </source>
</evidence>
<name>A0ABU4HR14_9ACTN</name>
<dbReference type="SUPFAM" id="SSF46894">
    <property type="entry name" value="C-terminal effector domain of the bipartite response regulators"/>
    <property type="match status" value="1"/>
</dbReference>
<dbReference type="CDD" id="cd06170">
    <property type="entry name" value="LuxR_C_like"/>
    <property type="match status" value="1"/>
</dbReference>
<feature type="compositionally biased region" description="Basic and acidic residues" evidence="4">
    <location>
        <begin position="432"/>
        <end position="444"/>
    </location>
</feature>
<evidence type="ECO:0000256" key="4">
    <source>
        <dbReference type="SAM" id="MobiDB-lite"/>
    </source>
</evidence>
<dbReference type="PRINTS" id="PR00038">
    <property type="entry name" value="HTHLUXR"/>
</dbReference>
<dbReference type="InterPro" id="IPR000792">
    <property type="entry name" value="Tscrpt_reg_LuxR_C"/>
</dbReference>
<feature type="region of interest" description="Disordered" evidence="4">
    <location>
        <begin position="432"/>
        <end position="459"/>
    </location>
</feature>
<dbReference type="SMART" id="SM00421">
    <property type="entry name" value="HTH_LUXR"/>
    <property type="match status" value="1"/>
</dbReference>
<feature type="non-terminal residue" evidence="6">
    <location>
        <position position="1"/>
    </location>
</feature>
<protein>
    <submittedName>
        <fullName evidence="6">Helix-turn-helix transcriptional regulator</fullName>
    </submittedName>
</protein>
<gene>
    <name evidence="6" type="ORF">R7226_15330</name>
</gene>
<dbReference type="Proteomes" id="UP001284601">
    <property type="component" value="Unassembled WGS sequence"/>
</dbReference>
<sequence>LLLDAAGAATRAGDPRLAAQLAALAVEGGAGFDGSLLLARAHAAQHRFELAEEVLAAIEGQAPDPDAAFAYLELRIEGLFWALRRRDELVALMRRAGEWWPDDDWRRRLQPLLIYSTAAHAEVFGTLSEQTARTLADPALDPEVRRQMEPLHVAQLFYAGRTREARELATRIRPPIPLAGQSEELAQILWSTVAYECGLEWATLERELADVFAQAVRAADSVAAGFTAVGIGALRLAAGQVPDAIRWLAEAELQLERRDAIGVLAITRSYQVLAAHAAGDADRALAAAARMHATFGGETPLPNQQPYVARGDAWAAAADGERPRAQELLLGAVGGLGTMPLYAALLTHDALRLGAPAKRIAAPLRALAERTDAPLAAAWSAHAAAKAADDGVALVAAADAFEAIGALRCACETAADAAAAFLRAGREDSARRAAARSRELHERGSGGTPPPIDGLDGPAVALTPREAQLVELAGRGLSNAEIADRLVLSVRTVESHIYRAMQKLGVRDRRELG</sequence>
<dbReference type="PROSITE" id="PS00622">
    <property type="entry name" value="HTH_LUXR_1"/>
    <property type="match status" value="1"/>
</dbReference>
<evidence type="ECO:0000313" key="6">
    <source>
        <dbReference type="EMBL" id="MDW5595721.1"/>
    </source>
</evidence>
<dbReference type="InterPro" id="IPR036388">
    <property type="entry name" value="WH-like_DNA-bd_sf"/>
</dbReference>
<keyword evidence="2" id="KW-0238">DNA-binding</keyword>
<evidence type="ECO:0000259" key="5">
    <source>
        <dbReference type="PROSITE" id="PS50043"/>
    </source>
</evidence>